<feature type="compositionally biased region" description="Basic and acidic residues" evidence="1">
    <location>
        <begin position="92"/>
        <end position="104"/>
    </location>
</feature>
<keyword evidence="3" id="KW-1185">Reference proteome</keyword>
<proteinExistence type="predicted"/>
<evidence type="ECO:0000256" key="1">
    <source>
        <dbReference type="SAM" id="MobiDB-lite"/>
    </source>
</evidence>
<evidence type="ECO:0000313" key="2">
    <source>
        <dbReference type="EMBL" id="GFY78724.1"/>
    </source>
</evidence>
<name>A0A8X7CMU4_9ARAC</name>
<dbReference type="AlphaFoldDB" id="A0A8X7CMU4"/>
<dbReference type="EMBL" id="BMAV01023156">
    <property type="protein sequence ID" value="GFY78724.1"/>
    <property type="molecule type" value="Genomic_DNA"/>
</dbReference>
<feature type="region of interest" description="Disordered" evidence="1">
    <location>
        <begin position="92"/>
        <end position="123"/>
    </location>
</feature>
<dbReference type="Proteomes" id="UP000886998">
    <property type="component" value="Unassembled WGS sequence"/>
</dbReference>
<gene>
    <name evidence="2" type="ORF">TNIN_49621</name>
</gene>
<protein>
    <submittedName>
        <fullName evidence="2">Uncharacterized protein</fullName>
    </submittedName>
</protein>
<accession>A0A8X7CMU4</accession>
<comment type="caution">
    <text evidence="2">The sequence shown here is derived from an EMBL/GenBank/DDBJ whole genome shotgun (WGS) entry which is preliminary data.</text>
</comment>
<evidence type="ECO:0000313" key="3">
    <source>
        <dbReference type="Proteomes" id="UP000886998"/>
    </source>
</evidence>
<organism evidence="2 3">
    <name type="scientific">Trichonephila inaurata madagascariensis</name>
    <dbReference type="NCBI Taxonomy" id="2747483"/>
    <lineage>
        <taxon>Eukaryota</taxon>
        <taxon>Metazoa</taxon>
        <taxon>Ecdysozoa</taxon>
        <taxon>Arthropoda</taxon>
        <taxon>Chelicerata</taxon>
        <taxon>Arachnida</taxon>
        <taxon>Araneae</taxon>
        <taxon>Araneomorphae</taxon>
        <taxon>Entelegynae</taxon>
        <taxon>Araneoidea</taxon>
        <taxon>Nephilidae</taxon>
        <taxon>Trichonephila</taxon>
        <taxon>Trichonephila inaurata</taxon>
    </lineage>
</organism>
<sequence length="123" mass="14302">MADNVLEFERAAVVFLLHDLEDLTESIMQHGPQLKLTAPLQQPLKREEVQDEIRSPEEPRTETVEQFNENPFPWWRRVLNLLCCSFSAAQQKEHGGNMEKHGEQWRTQGGGGGEFQLEKDEWK</sequence>
<feature type="compositionally biased region" description="Basic and acidic residues" evidence="1">
    <location>
        <begin position="44"/>
        <end position="63"/>
    </location>
</feature>
<feature type="region of interest" description="Disordered" evidence="1">
    <location>
        <begin position="40"/>
        <end position="65"/>
    </location>
</feature>
<reference evidence="2" key="1">
    <citation type="submission" date="2020-08" db="EMBL/GenBank/DDBJ databases">
        <title>Multicomponent nature underlies the extraordinary mechanical properties of spider dragline silk.</title>
        <authorList>
            <person name="Kono N."/>
            <person name="Nakamura H."/>
            <person name="Mori M."/>
            <person name="Yoshida Y."/>
            <person name="Ohtoshi R."/>
            <person name="Malay A.D."/>
            <person name="Moran D.A.P."/>
            <person name="Tomita M."/>
            <person name="Numata K."/>
            <person name="Arakawa K."/>
        </authorList>
    </citation>
    <scope>NUCLEOTIDE SEQUENCE</scope>
</reference>